<feature type="transmembrane region" description="Helical" evidence="7">
    <location>
        <begin position="317"/>
        <end position="336"/>
    </location>
</feature>
<dbReference type="PANTHER" id="PTHR23513">
    <property type="entry name" value="INTEGRAL MEMBRANE EFFLUX PROTEIN-RELATED"/>
    <property type="match status" value="1"/>
</dbReference>
<dbReference type="Proteomes" id="UP000555756">
    <property type="component" value="Unassembled WGS sequence"/>
</dbReference>
<proteinExistence type="predicted"/>
<dbReference type="PANTHER" id="PTHR23513:SF11">
    <property type="entry name" value="STAPHYLOFERRIN A TRANSPORTER"/>
    <property type="match status" value="1"/>
</dbReference>
<evidence type="ECO:0000313" key="8">
    <source>
        <dbReference type="EMBL" id="MBB2191288.1"/>
    </source>
</evidence>
<feature type="transmembrane region" description="Helical" evidence="7">
    <location>
        <begin position="227"/>
        <end position="250"/>
    </location>
</feature>
<dbReference type="InterPro" id="IPR036259">
    <property type="entry name" value="MFS_trans_sf"/>
</dbReference>
<evidence type="ECO:0000256" key="7">
    <source>
        <dbReference type="SAM" id="Phobius"/>
    </source>
</evidence>
<keyword evidence="4 7" id="KW-0812">Transmembrane</keyword>
<evidence type="ECO:0000313" key="9">
    <source>
        <dbReference type="Proteomes" id="UP000555756"/>
    </source>
</evidence>
<dbReference type="PRINTS" id="PR01988">
    <property type="entry name" value="EXPORTERBACE"/>
</dbReference>
<comment type="subcellular location">
    <subcellularLocation>
        <location evidence="1">Cell membrane</location>
        <topology evidence="1">Multi-pass membrane protein</topology>
    </subcellularLocation>
</comment>
<feature type="transmembrane region" description="Helical" evidence="7">
    <location>
        <begin position="22"/>
        <end position="48"/>
    </location>
</feature>
<feature type="transmembrane region" description="Helical" evidence="7">
    <location>
        <begin position="348"/>
        <end position="370"/>
    </location>
</feature>
<keyword evidence="3" id="KW-1003">Cell membrane</keyword>
<feature type="transmembrane region" description="Helical" evidence="7">
    <location>
        <begin position="262"/>
        <end position="284"/>
    </location>
</feature>
<protein>
    <submittedName>
        <fullName evidence="8">MFS transporter</fullName>
    </submittedName>
</protein>
<evidence type="ECO:0000256" key="1">
    <source>
        <dbReference type="ARBA" id="ARBA00004651"/>
    </source>
</evidence>
<evidence type="ECO:0000256" key="4">
    <source>
        <dbReference type="ARBA" id="ARBA00022692"/>
    </source>
</evidence>
<keyword evidence="5 7" id="KW-1133">Transmembrane helix</keyword>
<keyword evidence="2" id="KW-0813">Transport</keyword>
<dbReference type="GO" id="GO:0005886">
    <property type="term" value="C:plasma membrane"/>
    <property type="evidence" value="ECO:0007669"/>
    <property type="project" value="UniProtKB-SubCell"/>
</dbReference>
<evidence type="ECO:0000256" key="5">
    <source>
        <dbReference type="ARBA" id="ARBA00022989"/>
    </source>
</evidence>
<dbReference type="RefSeq" id="WP_183120416.1">
    <property type="nucleotide sequence ID" value="NZ_JABEQF010000014.1"/>
</dbReference>
<dbReference type="SUPFAM" id="SSF103473">
    <property type="entry name" value="MFS general substrate transporter"/>
    <property type="match status" value="1"/>
</dbReference>
<feature type="transmembrane region" description="Helical" evidence="7">
    <location>
        <begin position="54"/>
        <end position="75"/>
    </location>
</feature>
<name>A0A7W4JUW1_9PROT</name>
<dbReference type="CDD" id="cd06173">
    <property type="entry name" value="MFS_MefA_like"/>
    <property type="match status" value="1"/>
</dbReference>
<dbReference type="InterPro" id="IPR010290">
    <property type="entry name" value="TM_effector"/>
</dbReference>
<feature type="transmembrane region" description="Helical" evidence="7">
    <location>
        <begin position="152"/>
        <end position="174"/>
    </location>
</feature>
<dbReference type="InterPro" id="IPR022324">
    <property type="entry name" value="Bacilysin_exporter_BacE_put"/>
</dbReference>
<dbReference type="Pfam" id="PF05977">
    <property type="entry name" value="MFS_3"/>
    <property type="match status" value="1"/>
</dbReference>
<keyword evidence="9" id="KW-1185">Reference proteome</keyword>
<feature type="transmembrane region" description="Helical" evidence="7">
    <location>
        <begin position="291"/>
        <end position="311"/>
    </location>
</feature>
<gene>
    <name evidence="8" type="ORF">HLH34_15195</name>
</gene>
<dbReference type="Gene3D" id="1.20.1250.20">
    <property type="entry name" value="MFS general substrate transporter like domains"/>
    <property type="match status" value="1"/>
</dbReference>
<comment type="caution">
    <text evidence="8">The sequence shown here is derived from an EMBL/GenBank/DDBJ whole genome shotgun (WGS) entry which is preliminary data.</text>
</comment>
<accession>A0A7W4JUW1</accession>
<sequence length="417" mass="43599">MEPVPAARPRGQYRALLRERDFCLFFVATTSSTLGSAIIPVAMTFALLARGRSATTIGLVLAAQTAPTIVLMLAGGVVGDRWPRRRLMIGADLLRCVSQSLLAGVLTLRHPPLPALLALVACLGIGNAFYGPAETGLIPEIAGRHRIRQANGLLSISSSLTAIVGPSLGGLLVSLGNAPLAIGLDATSYAISACCLALIRTAMRDRPPPASFLHDFRLGWREFRTHGWLRLVTAQYGLLDLVAFAPFFVLGPVLLASRPDGARLWGLVSSATGMGGVLGGLLVLRIHPARPLVAFELAAALLTLPLVMLALHVPVLVLALGSAVFGAALAVLNVTVQTAVQEQIPHTVLSRVNALFSLVAVGMGPVGFALCGPMAHMVGTRRWLGIGAGIILLSVAALLMSRRIWGLQAAPPPDATG</sequence>
<feature type="transmembrane region" description="Helical" evidence="7">
    <location>
        <begin position="180"/>
        <end position="199"/>
    </location>
</feature>
<dbReference type="AlphaFoldDB" id="A0A7W4JUW1"/>
<evidence type="ECO:0000256" key="2">
    <source>
        <dbReference type="ARBA" id="ARBA00022448"/>
    </source>
</evidence>
<reference evidence="8 9" key="1">
    <citation type="submission" date="2020-04" db="EMBL/GenBank/DDBJ databases">
        <title>Description of novel Gluconacetobacter.</title>
        <authorList>
            <person name="Sombolestani A."/>
        </authorList>
    </citation>
    <scope>NUCLEOTIDE SEQUENCE [LARGE SCALE GENOMIC DNA]</scope>
    <source>
        <strain evidence="8 9">LMG 21311</strain>
    </source>
</reference>
<keyword evidence="6 7" id="KW-0472">Membrane</keyword>
<evidence type="ECO:0000256" key="6">
    <source>
        <dbReference type="ARBA" id="ARBA00023136"/>
    </source>
</evidence>
<feature type="transmembrane region" description="Helical" evidence="7">
    <location>
        <begin position="382"/>
        <end position="400"/>
    </location>
</feature>
<evidence type="ECO:0000256" key="3">
    <source>
        <dbReference type="ARBA" id="ARBA00022475"/>
    </source>
</evidence>
<dbReference type="EMBL" id="JABEQF010000014">
    <property type="protein sequence ID" value="MBB2191288.1"/>
    <property type="molecule type" value="Genomic_DNA"/>
</dbReference>
<organism evidence="8 9">
    <name type="scientific">Gluconacetobacter azotocaptans</name>
    <dbReference type="NCBI Taxonomy" id="142834"/>
    <lineage>
        <taxon>Bacteria</taxon>
        <taxon>Pseudomonadati</taxon>
        <taxon>Pseudomonadota</taxon>
        <taxon>Alphaproteobacteria</taxon>
        <taxon>Acetobacterales</taxon>
        <taxon>Acetobacteraceae</taxon>
        <taxon>Gluconacetobacter</taxon>
    </lineage>
</organism>